<dbReference type="AlphaFoldDB" id="A0A2V3ZHX4"/>
<dbReference type="OrthoDB" id="6363294at2"/>
<keyword evidence="1" id="KW-0472">Membrane</keyword>
<keyword evidence="1" id="KW-1133">Transmembrane helix</keyword>
<keyword evidence="3" id="KW-1185">Reference proteome</keyword>
<reference evidence="3" key="1">
    <citation type="submission" date="2018-05" db="EMBL/GenBank/DDBJ databases">
        <authorList>
            <person name="Lu D."/>
        </authorList>
    </citation>
    <scope>NUCLEOTIDE SEQUENCE [LARGE SCALE GENOMIC DNA]</scope>
    <source>
        <strain evidence="3">F01</strain>
    </source>
</reference>
<accession>A0A2V3ZHX4</accession>
<dbReference type="EMBL" id="QFWX01000006">
    <property type="protein sequence ID" value="PXX89690.1"/>
    <property type="molecule type" value="Genomic_DNA"/>
</dbReference>
<reference evidence="2 3" key="2">
    <citation type="submission" date="2018-06" db="EMBL/GenBank/DDBJ databases">
        <title>Marinobactersediminissp. nov, a moderately halophilic bacterium isolated from marine solar saltern.</title>
        <authorList>
            <person name="Zhang Y."/>
        </authorList>
    </citation>
    <scope>NUCLEOTIDE SEQUENCE [LARGE SCALE GENOMIC DNA]</scope>
    <source>
        <strain evidence="2 3">F01</strain>
    </source>
</reference>
<comment type="caution">
    <text evidence="2">The sequence shown here is derived from an EMBL/GenBank/DDBJ whole genome shotgun (WGS) entry which is preliminary data.</text>
</comment>
<dbReference type="Proteomes" id="UP000253987">
    <property type="component" value="Unassembled WGS sequence"/>
</dbReference>
<dbReference type="RefSeq" id="WP_114613903.1">
    <property type="nucleotide sequence ID" value="NZ_QFWX01000006.1"/>
</dbReference>
<protein>
    <submittedName>
        <fullName evidence="2">Uncharacterized protein</fullName>
    </submittedName>
</protein>
<proteinExistence type="predicted"/>
<evidence type="ECO:0000313" key="3">
    <source>
        <dbReference type="Proteomes" id="UP000253987"/>
    </source>
</evidence>
<evidence type="ECO:0000256" key="1">
    <source>
        <dbReference type="SAM" id="Phobius"/>
    </source>
</evidence>
<sequence>MEPDYFLELLSTNRFILLIAVGALIVAIIALFSGASARRRLSEHNDVLKQRVDSLWQDMDEMRVSQFNGPGPSGAQQDVTSSERFALEKAAYEAIWPLVWSLHDKLGMFLRAVETEEHAGELRLEARNAALEARKSLNRVRPFCHDEIDELITQLIDNQIKAHLAACHFMDLSKDSKDSLSSSTSHERAVQKEKFRMLYDGQSRDMLDQLVRAIRQRMLR</sequence>
<gene>
    <name evidence="2" type="ORF">DIT71_14340</name>
</gene>
<keyword evidence="1" id="KW-0812">Transmembrane</keyword>
<organism evidence="2 3">
    <name type="scientific">Marinobacter vulgaris</name>
    <dbReference type="NCBI Taxonomy" id="1928331"/>
    <lineage>
        <taxon>Bacteria</taxon>
        <taxon>Pseudomonadati</taxon>
        <taxon>Pseudomonadota</taxon>
        <taxon>Gammaproteobacteria</taxon>
        <taxon>Pseudomonadales</taxon>
        <taxon>Marinobacteraceae</taxon>
        <taxon>Marinobacter</taxon>
    </lineage>
</organism>
<evidence type="ECO:0000313" key="2">
    <source>
        <dbReference type="EMBL" id="PXX89690.1"/>
    </source>
</evidence>
<feature type="transmembrane region" description="Helical" evidence="1">
    <location>
        <begin position="15"/>
        <end position="35"/>
    </location>
</feature>
<name>A0A2V3ZHX4_9GAMM</name>